<dbReference type="Pfam" id="PF07589">
    <property type="entry name" value="PEP-CTERM"/>
    <property type="match status" value="1"/>
</dbReference>
<dbReference type="AlphaFoldDB" id="A0A6L6QIY6"/>
<dbReference type="SUPFAM" id="SSF63829">
    <property type="entry name" value="Calcium-dependent phosphotriesterase"/>
    <property type="match status" value="1"/>
</dbReference>
<dbReference type="InterPro" id="IPR013424">
    <property type="entry name" value="Ice-binding_C"/>
</dbReference>
<evidence type="ECO:0000256" key="1">
    <source>
        <dbReference type="SAM" id="SignalP"/>
    </source>
</evidence>
<feature type="domain" description="Ice-binding protein C-terminal" evidence="2">
    <location>
        <begin position="238"/>
        <end position="261"/>
    </location>
</feature>
<dbReference type="RefSeq" id="WP_155455103.1">
    <property type="nucleotide sequence ID" value="NZ_WNKX01000012.1"/>
</dbReference>
<sequence length="265" mass="27593">MESMLPKFVSAVALTLAASSAFAGPISKYYASVSGSQIKVAQGNSIVQQWNTVHGSEWSINVNGDIRTSPAGDNSQGSQYTLAGAYTGTNYLDEATGYQDTDDSTTDGLYNYTVAYTNGNVIRTDRNFGNATTLFNSGASSLGITFDETNHSLWIVSFGGNLVRNYSMTGALLGSFNTASGITGGLALDHADQSLWMVDWSGNMQNYGKNGAFLGSGPYLGYVLGGEFDLGGASPAASVPEPGSLALLGLGLAGAALARRRKRAA</sequence>
<reference evidence="3 4" key="1">
    <citation type="submission" date="2019-11" db="EMBL/GenBank/DDBJ databases">
        <title>Type strains purchased from KCTC, JCM and DSMZ.</title>
        <authorList>
            <person name="Lu H."/>
        </authorList>
    </citation>
    <scope>NUCLEOTIDE SEQUENCE [LARGE SCALE GENOMIC DNA]</scope>
    <source>
        <strain evidence="3 4">JCM 31587</strain>
    </source>
</reference>
<feature type="signal peptide" evidence="1">
    <location>
        <begin position="1"/>
        <end position="23"/>
    </location>
</feature>
<dbReference type="EMBL" id="WNKX01000012">
    <property type="protein sequence ID" value="MTW12155.1"/>
    <property type="molecule type" value="Genomic_DNA"/>
</dbReference>
<dbReference type="NCBIfam" id="TIGR02595">
    <property type="entry name" value="PEP_CTERM"/>
    <property type="match status" value="1"/>
</dbReference>
<feature type="chain" id="PRO_5026746408" evidence="1">
    <location>
        <begin position="24"/>
        <end position="265"/>
    </location>
</feature>
<gene>
    <name evidence="3" type="ORF">GM658_16240</name>
</gene>
<protein>
    <submittedName>
        <fullName evidence="3">PEP-CTERM sorting domain-containing protein</fullName>
    </submittedName>
</protein>
<evidence type="ECO:0000259" key="2">
    <source>
        <dbReference type="Pfam" id="PF07589"/>
    </source>
</evidence>
<keyword evidence="4" id="KW-1185">Reference proteome</keyword>
<name>A0A6L6QIY6_9BURK</name>
<accession>A0A6L6QIY6</accession>
<proteinExistence type="predicted"/>
<comment type="caution">
    <text evidence="3">The sequence shown here is derived from an EMBL/GenBank/DDBJ whole genome shotgun (WGS) entry which is preliminary data.</text>
</comment>
<evidence type="ECO:0000313" key="3">
    <source>
        <dbReference type="EMBL" id="MTW12155.1"/>
    </source>
</evidence>
<organism evidence="3 4">
    <name type="scientific">Massilia eburnea</name>
    <dbReference type="NCBI Taxonomy" id="1776165"/>
    <lineage>
        <taxon>Bacteria</taxon>
        <taxon>Pseudomonadati</taxon>
        <taxon>Pseudomonadota</taxon>
        <taxon>Betaproteobacteria</taxon>
        <taxon>Burkholderiales</taxon>
        <taxon>Oxalobacteraceae</taxon>
        <taxon>Telluria group</taxon>
        <taxon>Massilia</taxon>
    </lineage>
</organism>
<dbReference type="Proteomes" id="UP000472320">
    <property type="component" value="Unassembled WGS sequence"/>
</dbReference>
<evidence type="ECO:0000313" key="4">
    <source>
        <dbReference type="Proteomes" id="UP000472320"/>
    </source>
</evidence>
<keyword evidence="1" id="KW-0732">Signal</keyword>